<dbReference type="Proteomes" id="UP000182829">
    <property type="component" value="Unassembled WGS sequence"/>
</dbReference>
<gene>
    <name evidence="1" type="ORF">SAMN05443661_11528</name>
</gene>
<sequence length="84" mass="9809">MRPFPEPITERLLYRVELQYFKINVNLCYISAGSYEADGTDFDRPVSQRQSEPLPDRSVPRRIWSHSRAFVSRGLQSTLPIDTH</sequence>
<accession>A0A1I3NVI3</accession>
<reference evidence="1 2" key="1">
    <citation type="submission" date="2016-10" db="EMBL/GenBank/DDBJ databases">
        <authorList>
            <person name="de Groot N.N."/>
        </authorList>
    </citation>
    <scope>NUCLEOTIDE SEQUENCE [LARGE SCALE GENOMIC DNA]</scope>
    <source>
        <strain evidence="1 2">SP2</strain>
    </source>
</reference>
<proteinExistence type="predicted"/>
<dbReference type="AlphaFoldDB" id="A0A1I3NVI3"/>
<evidence type="ECO:0000313" key="1">
    <source>
        <dbReference type="EMBL" id="SFJ13283.1"/>
    </source>
</evidence>
<name>A0A1I3NVI3_9EURY</name>
<organism evidence="1 2">
    <name type="scientific">Natronobacterium gregoryi</name>
    <dbReference type="NCBI Taxonomy" id="44930"/>
    <lineage>
        <taxon>Archaea</taxon>
        <taxon>Methanobacteriati</taxon>
        <taxon>Methanobacteriota</taxon>
        <taxon>Stenosarchaea group</taxon>
        <taxon>Halobacteria</taxon>
        <taxon>Halobacteriales</taxon>
        <taxon>Natrialbaceae</taxon>
        <taxon>Natronobacterium</taxon>
    </lineage>
</organism>
<dbReference type="EMBL" id="FORO01000015">
    <property type="protein sequence ID" value="SFJ13283.1"/>
    <property type="molecule type" value="Genomic_DNA"/>
</dbReference>
<evidence type="ECO:0000313" key="2">
    <source>
        <dbReference type="Proteomes" id="UP000182829"/>
    </source>
</evidence>
<protein>
    <submittedName>
        <fullName evidence="1">Uncharacterized protein</fullName>
    </submittedName>
</protein>